<evidence type="ECO:0000313" key="1">
    <source>
        <dbReference type="EMBL" id="ARZ72441.1"/>
    </source>
</evidence>
<proteinExistence type="predicted"/>
<sequence>MTPPHTHPLRARRPARTVAALPLAALLLAAAGCSTEKPESLDAPCAVVLDGSGSGSAKDGFDAKAKLDATIVPFMKKQGCATMAFAPITRSSKASRCQVNDVDLDPPAKSTDDVAAVRQEAMVRAVAGARTMLKCAQETESGSDILGGLARAAEAMPSGGGRAALLVVSDFEQADPEFSLTPESIATPEARKDAVEELVGPRGVPKLSGMDVYPVGYGMSREAKPSEYEPFDAFWTEIMEGRAKARVHDDYRR</sequence>
<protein>
    <recommendedName>
        <fullName evidence="3">VWFA domain-containing protein</fullName>
    </recommendedName>
</protein>
<dbReference type="Proteomes" id="UP000195755">
    <property type="component" value="Chromosome"/>
</dbReference>
<evidence type="ECO:0000313" key="2">
    <source>
        <dbReference type="Proteomes" id="UP000195755"/>
    </source>
</evidence>
<reference evidence="1 2" key="1">
    <citation type="submission" date="2017-06" db="EMBL/GenBank/DDBJ databases">
        <title>Streptomyces albireticuli Genome sequencing and assembly.</title>
        <authorList>
            <person name="Wang Y."/>
            <person name="Du B."/>
            <person name="Ding Y."/>
            <person name="Liu H."/>
            <person name="Hou Q."/>
            <person name="Liu K."/>
            <person name="Yao L."/>
            <person name="Wang C."/>
        </authorList>
    </citation>
    <scope>NUCLEOTIDE SEQUENCE [LARGE SCALE GENOMIC DNA]</scope>
    <source>
        <strain evidence="1 2">MDJK11</strain>
    </source>
</reference>
<dbReference type="KEGG" id="salj:SMD11_6865"/>
<dbReference type="RefSeq" id="WP_234366295.1">
    <property type="nucleotide sequence ID" value="NZ_CP021744.1"/>
</dbReference>
<accession>A0A1Z2LDY4</accession>
<evidence type="ECO:0008006" key="3">
    <source>
        <dbReference type="Google" id="ProtNLM"/>
    </source>
</evidence>
<gene>
    <name evidence="1" type="ORF">SMD11_6865</name>
</gene>
<name>A0A1Z2LDY4_9ACTN</name>
<organism evidence="1 2">
    <name type="scientific">Streptomyces albireticuli</name>
    <dbReference type="NCBI Taxonomy" id="1940"/>
    <lineage>
        <taxon>Bacteria</taxon>
        <taxon>Bacillati</taxon>
        <taxon>Actinomycetota</taxon>
        <taxon>Actinomycetes</taxon>
        <taxon>Kitasatosporales</taxon>
        <taxon>Streptomycetaceae</taxon>
        <taxon>Streptomyces</taxon>
    </lineage>
</organism>
<dbReference type="EMBL" id="CP021744">
    <property type="protein sequence ID" value="ARZ72441.1"/>
    <property type="molecule type" value="Genomic_DNA"/>
</dbReference>
<dbReference type="AlphaFoldDB" id="A0A1Z2LDY4"/>